<feature type="compositionally biased region" description="Low complexity" evidence="1">
    <location>
        <begin position="162"/>
        <end position="174"/>
    </location>
</feature>
<feature type="non-terminal residue" evidence="2">
    <location>
        <position position="207"/>
    </location>
</feature>
<name>A0A061QZT0_9CHLO</name>
<sequence length="207" mass="22311">MGVNEDGVRLSRLGRLPATKTPDLSLPVRNEGILISSNNSSLDSIQARVNRNLEGRTEQKMDAFLQAQLAVEKKAAYEAHREQLRIQTNSRSKTVFKQFKRQYAERAPPKKPWRIAVKPALSHPQREPEEAPGGAPVQGSPGSHQPRLAQLLESAPPLGLQAAEAETEAGSKAEGSGGEAGEPELASSSCSLEEDQEAATAARSEDL</sequence>
<feature type="region of interest" description="Disordered" evidence="1">
    <location>
        <begin position="121"/>
        <end position="207"/>
    </location>
</feature>
<dbReference type="EMBL" id="GBEZ01022896">
    <property type="protein sequence ID" value="JAC63965.1"/>
    <property type="molecule type" value="Transcribed_RNA"/>
</dbReference>
<evidence type="ECO:0000256" key="1">
    <source>
        <dbReference type="SAM" id="MobiDB-lite"/>
    </source>
</evidence>
<protein>
    <submittedName>
        <fullName evidence="2">Uncharacterized protein</fullName>
    </submittedName>
</protein>
<gene>
    <name evidence="2" type="ORF">TSPGSL018_19366</name>
</gene>
<dbReference type="AlphaFoldDB" id="A0A061QZT0"/>
<proteinExistence type="predicted"/>
<accession>A0A061QZT0</accession>
<organism evidence="2">
    <name type="scientific">Tetraselmis sp. GSL018</name>
    <dbReference type="NCBI Taxonomy" id="582737"/>
    <lineage>
        <taxon>Eukaryota</taxon>
        <taxon>Viridiplantae</taxon>
        <taxon>Chlorophyta</taxon>
        <taxon>core chlorophytes</taxon>
        <taxon>Chlorodendrophyceae</taxon>
        <taxon>Chlorodendrales</taxon>
        <taxon>Chlorodendraceae</taxon>
        <taxon>Tetraselmis</taxon>
    </lineage>
</organism>
<evidence type="ECO:0000313" key="2">
    <source>
        <dbReference type="EMBL" id="JAC63965.1"/>
    </source>
</evidence>
<reference evidence="2" key="1">
    <citation type="submission" date="2014-05" db="EMBL/GenBank/DDBJ databases">
        <title>The transcriptome of the halophilic microalga Tetraselmis sp. GSL018 isolated from the Great Salt Lake, Utah.</title>
        <authorList>
            <person name="Jinkerson R.E."/>
            <person name="D'Adamo S."/>
            <person name="Posewitz M.C."/>
        </authorList>
    </citation>
    <scope>NUCLEOTIDE SEQUENCE</scope>
    <source>
        <strain evidence="2">GSL018</strain>
    </source>
</reference>